<name>E0TXI9_BACSH</name>
<gene>
    <name evidence="1" type="ordered locus">BSUW23_19495</name>
</gene>
<organism evidence="1 2">
    <name type="scientific">Bacillus spizizenii (strain ATCC 23059 / NRRL B-14472 / W23)</name>
    <name type="common">Bacillus subtilis subsp. spizizenii</name>
    <dbReference type="NCBI Taxonomy" id="655816"/>
    <lineage>
        <taxon>Bacteria</taxon>
        <taxon>Bacillati</taxon>
        <taxon>Bacillota</taxon>
        <taxon>Bacilli</taxon>
        <taxon>Bacillales</taxon>
        <taxon>Bacillaceae</taxon>
        <taxon>Bacillus</taxon>
    </lineage>
</organism>
<dbReference type="HOGENOM" id="CLU_961918_0_0_9"/>
<proteinExistence type="predicted"/>
<evidence type="ECO:0000313" key="2">
    <source>
        <dbReference type="Proteomes" id="UP000002233"/>
    </source>
</evidence>
<accession>E0TXI9</accession>
<dbReference type="Proteomes" id="UP000002233">
    <property type="component" value="Chromosome"/>
</dbReference>
<dbReference type="AlphaFoldDB" id="E0TXI9"/>
<dbReference type="KEGG" id="bss:BSUW23_19495"/>
<dbReference type="EMBL" id="CP002183">
    <property type="protein sequence ID" value="ADM39933.1"/>
    <property type="molecule type" value="Genomic_DNA"/>
</dbReference>
<protein>
    <recommendedName>
        <fullName evidence="3">Immunity protein WapI</fullName>
    </recommendedName>
</protein>
<evidence type="ECO:0000313" key="1">
    <source>
        <dbReference type="EMBL" id="ADM39933.1"/>
    </source>
</evidence>
<dbReference type="RefSeq" id="WP_003218901.1">
    <property type="nucleotide sequence ID" value="NC_014479.1"/>
</dbReference>
<sequence length="289" mass="33532">MSDLIFKGLHRVTEKGKILLSINDSEFIVLTQQKRNDHEYVNHISLYSNIDAQFINSYNVHSDNQVINVQKVDDSFLFLIDKEYEDGISNVEPNIYVWSPLKGFYQSFYAGRYINSMMIDQNKNLWVGYDEMGIFSGVDQDISARGINKFILKNEEYELDSDDGSSYVIDQYYSTFVSEDAIYLHYRSMGEDYIQKLKLSGETFGQYKAEIELHSCIQNGSYLYLFILDDSYHIKKAAKTTDMQSFVEHKMLNENTGEDLCFAQVAVYKDKCVGIDHHHNLFLLNTNSL</sequence>
<reference evidence="1 2" key="2">
    <citation type="journal article" date="2011" name="Microbiology">
        <title>The genome sequence of Bacillus subtilis subsp. spizizenii W23: insights into speciation within the B. subtilis complex and into the history of B. subtilis genetics.</title>
        <authorList>
            <person name="Zeigler D.R."/>
        </authorList>
    </citation>
    <scope>NUCLEOTIDE SEQUENCE [LARGE SCALE GENOMIC DNA]</scope>
    <source>
        <strain evidence="2">ATCC 23059 / NRRL B-14472 / W23</strain>
    </source>
</reference>
<evidence type="ECO:0008006" key="3">
    <source>
        <dbReference type="Google" id="ProtNLM"/>
    </source>
</evidence>
<reference key="1">
    <citation type="submission" date="2010-08" db="EMBL/GenBank/DDBJ databases">
        <authorList>
            <person name="Zeigler D.R."/>
        </authorList>
    </citation>
    <scope>NUCLEOTIDE SEQUENCE</scope>
    <source>
        <strain>W23</strain>
    </source>
</reference>